<evidence type="ECO:0000313" key="2">
    <source>
        <dbReference type="Proteomes" id="UP001596297"/>
    </source>
</evidence>
<dbReference type="Proteomes" id="UP001596297">
    <property type="component" value="Unassembled WGS sequence"/>
</dbReference>
<keyword evidence="2" id="KW-1185">Reference proteome</keyword>
<sequence length="154" mass="16586">MTATPFAIEALVYERWGGGPQPPEVVAGHLGGVARRHGWTWQPEPGGLYQLRAEDRFGGSLGWVILRGNIAAVAAAPCQPYITPWPLLGAGPIWDALGASGVLVLPDPAWLLADLPPAERTRLLASRAGQGWEAQVTFKERPGTRAEALFNDWD</sequence>
<accession>A0ABW1YD85</accession>
<gene>
    <name evidence="1" type="ORF">ACFP81_01665</name>
</gene>
<evidence type="ECO:0000313" key="1">
    <source>
        <dbReference type="EMBL" id="MFC6590869.1"/>
    </source>
</evidence>
<comment type="caution">
    <text evidence="1">The sequence shown here is derived from an EMBL/GenBank/DDBJ whole genome shotgun (WGS) entry which is preliminary data.</text>
</comment>
<organism evidence="1 2">
    <name type="scientific">Deinococcus lacus</name>
    <dbReference type="NCBI Taxonomy" id="392561"/>
    <lineage>
        <taxon>Bacteria</taxon>
        <taxon>Thermotogati</taxon>
        <taxon>Deinococcota</taxon>
        <taxon>Deinococci</taxon>
        <taxon>Deinococcales</taxon>
        <taxon>Deinococcaceae</taxon>
        <taxon>Deinococcus</taxon>
    </lineage>
</organism>
<reference evidence="2" key="1">
    <citation type="journal article" date="2019" name="Int. J. Syst. Evol. Microbiol.">
        <title>The Global Catalogue of Microorganisms (GCM) 10K type strain sequencing project: providing services to taxonomists for standard genome sequencing and annotation.</title>
        <authorList>
            <consortium name="The Broad Institute Genomics Platform"/>
            <consortium name="The Broad Institute Genome Sequencing Center for Infectious Disease"/>
            <person name="Wu L."/>
            <person name="Ma J."/>
        </authorList>
    </citation>
    <scope>NUCLEOTIDE SEQUENCE [LARGE SCALE GENOMIC DNA]</scope>
    <source>
        <strain evidence="2">CGMCC 1.15772</strain>
    </source>
</reference>
<dbReference type="RefSeq" id="WP_380081875.1">
    <property type="nucleotide sequence ID" value="NZ_JBHSWD010000001.1"/>
</dbReference>
<protein>
    <submittedName>
        <fullName evidence="1">Uncharacterized protein</fullName>
    </submittedName>
</protein>
<name>A0ABW1YD85_9DEIO</name>
<proteinExistence type="predicted"/>
<dbReference type="EMBL" id="JBHSWD010000001">
    <property type="protein sequence ID" value="MFC6590869.1"/>
    <property type="molecule type" value="Genomic_DNA"/>
</dbReference>